<dbReference type="AlphaFoldDB" id="A0A1T5A683"/>
<sequence>MQIYKNYAAPSSGVPLLYRLKPIIIMKLSTLFVLLSLCHVQANVLAQKASINMENATIKQVLFELNKQTKLDFVYLADELNDQRKVTIRQTNTSVMDILATCFEGQDVTFRVDKSMVIIQKKKQHERIQARQLSIKGKVTDNTGIPLSGASVTLKGSPNVSTATDNDGNFALTVPEGAILVITYVGFLSKEQPVANQTTLTIVLEEDASELDEVVVVGYGTVSRKDLTGSVASVGSAEIQDLGVSRLDQALLGKVPGVQVMPVSGAPGAPPQIRVRGIGSISAGSQPLYVVDGFPTDNIQTLNPNDIESMDILKDASATAIYGSRGANGVIIVNTKRGKEGRSVIGFDALYGIQQVSKLPQFMNVQQQAQYYFDGVRNRNLDNNADVSGDPGTWNFPVPQTVLDVLNGTNTTDVDAMDYILRTAPQRQFQLSANGGNNQMRYAISGEYLDQEGIVINSDFKRYSFRSNLDAKLNERLQVQLNLNGAFTDENRVTESGWGGGANQSIIAQATSAQYYYPVLNEDGSYFIYRDLDASTNLFNPLALANELMNKAQMGRFLGNVNATYSFTDHLNIKVMAGATYSNLKNTTFVPQLPVFLNSPPNGQDNTAQSLNWITETTVNYNRTFGDHQLTGLVGFSSQKERIQDNFLESNNFPNNLVPYLSAVSGILTDGGAGINDWSLVSYLARVNYNYLGKYLLTASVRTDGSSRFGANSKYGVFPSAAVAWRISEEGFLQDVNAINDWKLRVSFGQTGNNNIGNYEHYANVLYHRYNFGGAAVGGYAPARLANPNLTWEKQRSINVGMDASLFNSRISITADYFNSRNTDLLLNVNVPAITGFNTSLMNIGEVKNSGVEVVVSTRNIEQAFTWSTNVNFSTYRNEVLRLGPTGDPIISARHITQVGQPIGMFYGLLTDGVFRNQAELDAGPIYNPGAPDRSRVGDQRFVDVSGPNGVPDGVINSYDYTIIGSPYPDFFYGMTNNFGYKDFSLSVNLQGVYGNQITSTANDIRLTTRSRSKTLDTQLDYWKSEQNPGDGQTPRPNDAPTGGVRTVSTRYLDSGSYLRINNITLGYQLPAAVVEKWRMGSLRIYFSANNPFIFTKNTSFNPDVSTGADALTPGIDYNNYPLPKSFILGLNARF</sequence>
<dbReference type="Pfam" id="PF07715">
    <property type="entry name" value="Plug"/>
    <property type="match status" value="1"/>
</dbReference>
<dbReference type="InterPro" id="IPR039426">
    <property type="entry name" value="TonB-dep_rcpt-like"/>
</dbReference>
<name>A0A1T5A683_9SPHI</name>
<dbReference type="Gene3D" id="2.60.40.1120">
    <property type="entry name" value="Carboxypeptidase-like, regulatory domain"/>
    <property type="match status" value="1"/>
</dbReference>
<feature type="domain" description="TonB-dependent receptor plug" evidence="9">
    <location>
        <begin position="224"/>
        <end position="330"/>
    </location>
</feature>
<dbReference type="InterPro" id="IPR023997">
    <property type="entry name" value="TonB-dep_OMP_SusC/RagA_CS"/>
</dbReference>
<feature type="region of interest" description="Disordered" evidence="8">
    <location>
        <begin position="1023"/>
        <end position="1045"/>
    </location>
</feature>
<evidence type="ECO:0000256" key="6">
    <source>
        <dbReference type="ARBA" id="ARBA00023237"/>
    </source>
</evidence>
<dbReference type="InterPro" id="IPR008969">
    <property type="entry name" value="CarboxyPept-like_regulatory"/>
</dbReference>
<dbReference type="Pfam" id="PF13715">
    <property type="entry name" value="CarbopepD_reg_2"/>
    <property type="match status" value="1"/>
</dbReference>
<comment type="subcellular location">
    <subcellularLocation>
        <location evidence="1 7">Cell outer membrane</location>
        <topology evidence="1 7">Multi-pass membrane protein</topology>
    </subcellularLocation>
</comment>
<dbReference type="EMBL" id="FUYS01000001">
    <property type="protein sequence ID" value="SKB30369.1"/>
    <property type="molecule type" value="Genomic_DNA"/>
</dbReference>
<dbReference type="FunFam" id="2.170.130.10:FF:000008">
    <property type="entry name" value="SusC/RagA family TonB-linked outer membrane protein"/>
    <property type="match status" value="1"/>
</dbReference>
<evidence type="ECO:0000256" key="1">
    <source>
        <dbReference type="ARBA" id="ARBA00004571"/>
    </source>
</evidence>
<evidence type="ECO:0000256" key="3">
    <source>
        <dbReference type="ARBA" id="ARBA00022452"/>
    </source>
</evidence>
<dbReference type="InterPro" id="IPR036942">
    <property type="entry name" value="Beta-barrel_TonB_sf"/>
</dbReference>
<dbReference type="OrthoDB" id="9768177at2"/>
<keyword evidence="4 7" id="KW-0812">Transmembrane</keyword>
<protein>
    <submittedName>
        <fullName evidence="10">TonB-linked outer membrane protein, SusC/RagA family</fullName>
    </submittedName>
</protein>
<dbReference type="SUPFAM" id="SSF56935">
    <property type="entry name" value="Porins"/>
    <property type="match status" value="1"/>
</dbReference>
<dbReference type="Gene3D" id="2.40.170.20">
    <property type="entry name" value="TonB-dependent receptor, beta-barrel domain"/>
    <property type="match status" value="1"/>
</dbReference>
<dbReference type="InterPro" id="IPR012910">
    <property type="entry name" value="Plug_dom"/>
</dbReference>
<reference evidence="10 11" key="1">
    <citation type="submission" date="2017-02" db="EMBL/GenBank/DDBJ databases">
        <authorList>
            <person name="Peterson S.W."/>
        </authorList>
    </citation>
    <scope>NUCLEOTIDE SEQUENCE [LARGE SCALE GENOMIC DNA]</scope>
    <source>
        <strain evidence="10 11">DSM 22899</strain>
    </source>
</reference>
<keyword evidence="2 7" id="KW-0813">Transport</keyword>
<evidence type="ECO:0000256" key="4">
    <source>
        <dbReference type="ARBA" id="ARBA00022692"/>
    </source>
</evidence>
<keyword evidence="11" id="KW-1185">Reference proteome</keyword>
<keyword evidence="3 7" id="KW-1134">Transmembrane beta strand</keyword>
<dbReference type="NCBIfam" id="TIGR04056">
    <property type="entry name" value="OMP_RagA_SusC"/>
    <property type="match status" value="1"/>
</dbReference>
<comment type="similarity">
    <text evidence="7">Belongs to the TonB-dependent receptor family.</text>
</comment>
<evidence type="ECO:0000259" key="9">
    <source>
        <dbReference type="Pfam" id="PF07715"/>
    </source>
</evidence>
<evidence type="ECO:0000256" key="5">
    <source>
        <dbReference type="ARBA" id="ARBA00023136"/>
    </source>
</evidence>
<dbReference type="NCBIfam" id="TIGR04057">
    <property type="entry name" value="SusC_RagA_signa"/>
    <property type="match status" value="1"/>
</dbReference>
<keyword evidence="6 7" id="KW-0998">Cell outer membrane</keyword>
<dbReference type="InterPro" id="IPR023996">
    <property type="entry name" value="TonB-dep_OMP_SusC/RagA"/>
</dbReference>
<gene>
    <name evidence="10" type="ORF">SAMN05660226_00621</name>
</gene>
<keyword evidence="5 7" id="KW-0472">Membrane</keyword>
<dbReference type="GO" id="GO:0009279">
    <property type="term" value="C:cell outer membrane"/>
    <property type="evidence" value="ECO:0007669"/>
    <property type="project" value="UniProtKB-SubCell"/>
</dbReference>
<proteinExistence type="inferred from homology"/>
<dbReference type="PROSITE" id="PS52016">
    <property type="entry name" value="TONB_DEPENDENT_REC_3"/>
    <property type="match status" value="1"/>
</dbReference>
<dbReference type="InterPro" id="IPR037066">
    <property type="entry name" value="Plug_dom_sf"/>
</dbReference>
<evidence type="ECO:0000256" key="2">
    <source>
        <dbReference type="ARBA" id="ARBA00022448"/>
    </source>
</evidence>
<dbReference type="STRING" id="623280.SAMN05660226_00621"/>
<evidence type="ECO:0000313" key="10">
    <source>
        <dbReference type="EMBL" id="SKB30369.1"/>
    </source>
</evidence>
<dbReference type="Gene3D" id="2.170.130.10">
    <property type="entry name" value="TonB-dependent receptor, plug domain"/>
    <property type="match status" value="1"/>
</dbReference>
<dbReference type="SUPFAM" id="SSF49464">
    <property type="entry name" value="Carboxypeptidase regulatory domain-like"/>
    <property type="match status" value="1"/>
</dbReference>
<evidence type="ECO:0000313" key="11">
    <source>
        <dbReference type="Proteomes" id="UP000190541"/>
    </source>
</evidence>
<evidence type="ECO:0000256" key="8">
    <source>
        <dbReference type="SAM" id="MobiDB-lite"/>
    </source>
</evidence>
<dbReference type="Proteomes" id="UP000190541">
    <property type="component" value="Unassembled WGS sequence"/>
</dbReference>
<organism evidence="10 11">
    <name type="scientific">Parapedobacter luteus</name>
    <dbReference type="NCBI Taxonomy" id="623280"/>
    <lineage>
        <taxon>Bacteria</taxon>
        <taxon>Pseudomonadati</taxon>
        <taxon>Bacteroidota</taxon>
        <taxon>Sphingobacteriia</taxon>
        <taxon>Sphingobacteriales</taxon>
        <taxon>Sphingobacteriaceae</taxon>
        <taxon>Parapedobacter</taxon>
    </lineage>
</organism>
<accession>A0A1T5A683</accession>
<evidence type="ECO:0000256" key="7">
    <source>
        <dbReference type="PROSITE-ProRule" id="PRU01360"/>
    </source>
</evidence>